<name>A0A2M8VIK3_9BURK</name>
<dbReference type="AlphaFoldDB" id="A0A2M8VIK3"/>
<protein>
    <submittedName>
        <fullName evidence="7">Hemolysin activation/secretion protein</fullName>
    </submittedName>
</protein>
<dbReference type="OrthoDB" id="572300at2"/>
<evidence type="ECO:0000259" key="6">
    <source>
        <dbReference type="Pfam" id="PF08479"/>
    </source>
</evidence>
<dbReference type="PANTHER" id="PTHR34597:SF1">
    <property type="entry name" value="HEME_HEMOPEXIN TRANSPORTER PROTEIN HUXB"/>
    <property type="match status" value="1"/>
</dbReference>
<keyword evidence="3" id="KW-0998">Cell outer membrane</keyword>
<dbReference type="Gene3D" id="2.40.160.50">
    <property type="entry name" value="membrane protein fhac: a member of the omp85/tpsb transporter family"/>
    <property type="match status" value="1"/>
</dbReference>
<organism evidence="7 8">
    <name type="scientific">Polynucleobacter brandtiae</name>
    <dbReference type="NCBI Taxonomy" id="1938816"/>
    <lineage>
        <taxon>Bacteria</taxon>
        <taxon>Pseudomonadati</taxon>
        <taxon>Pseudomonadota</taxon>
        <taxon>Betaproteobacteria</taxon>
        <taxon>Burkholderiales</taxon>
        <taxon>Burkholderiaceae</taxon>
        <taxon>Polynucleobacter</taxon>
    </lineage>
</organism>
<dbReference type="PANTHER" id="PTHR34597">
    <property type="entry name" value="SLR1661 PROTEIN"/>
    <property type="match status" value="1"/>
</dbReference>
<keyword evidence="4" id="KW-0732">Signal</keyword>
<comment type="caution">
    <text evidence="7">The sequence shown here is derived from an EMBL/GenBank/DDBJ whole genome shotgun (WGS) entry which is preliminary data.</text>
</comment>
<evidence type="ECO:0000313" key="8">
    <source>
        <dbReference type="Proteomes" id="UP000229366"/>
    </source>
</evidence>
<feature type="signal peptide" evidence="4">
    <location>
        <begin position="1"/>
        <end position="29"/>
    </location>
</feature>
<accession>A0A2M8VIK3</accession>
<keyword evidence="1" id="KW-0472">Membrane</keyword>
<sequence>MRTFTPFNFKKLLLAMAIGSFFGMNQASAQVDAGALQQGLERQLPLPSPLALPEPTEKDPLRTTPKAEGAVTFEVKSFVLEGVGILPVGTVQEVLKSWLGRPVSFDDLQKACDAIVELYRKSGYTVQAILPPQKIANGVVKILVTEAKLSSVFVDTPNGETRFNKETAAEYITYANPVGQPLNTKAIERALIILNETPGVMVSSQLEPGQKDGETALRLQLTQPQWYQGKVEANNYGSRSTGANQGVIALSAINPTGIGDSASINGIYSEGSQYVQGAYSLPGSKDGLRLGVAGTFLNYKNVSSYATSAGGGYGDAWTTGLSAAYPLIREQGTNVNVTANYDVKAYTNKNMLTLQTISAYTINNASLGLSGNHYDSFGGGGVSAGSVAVVLGNLNISSTSTQGYGQYTPQSFTKFTFAGNRTQQLSEDGTTTAYVSISGQLASVNLNSAEQIYMGGPYAIRAYPVAQGGGSQGGIGTFELRQQLPERVIVSAFFDAGVVQQYKNPYTNWQGQTNANNTYSLMGAGMGLKWDWEGWNLGAMVAWTVGSNPLYSTAGKAVNTDGTTTNPRGWLTASYQF</sequence>
<dbReference type="Proteomes" id="UP000229366">
    <property type="component" value="Unassembled WGS sequence"/>
</dbReference>
<evidence type="ECO:0000313" key="7">
    <source>
        <dbReference type="EMBL" id="PJI76623.1"/>
    </source>
</evidence>
<dbReference type="InterPro" id="IPR013686">
    <property type="entry name" value="Polypept-transport_assoc_ShlB"/>
</dbReference>
<keyword evidence="8" id="KW-1185">Reference proteome</keyword>
<dbReference type="RefSeq" id="WP_100380305.1">
    <property type="nucleotide sequence ID" value="NZ_CBCSBW010000008.1"/>
</dbReference>
<dbReference type="InterPro" id="IPR051544">
    <property type="entry name" value="TPS_OM_transporter"/>
</dbReference>
<dbReference type="InterPro" id="IPR005565">
    <property type="entry name" value="Hemolysn_activator_HlyB_C"/>
</dbReference>
<evidence type="ECO:0000259" key="5">
    <source>
        <dbReference type="Pfam" id="PF03865"/>
    </source>
</evidence>
<evidence type="ECO:0000256" key="4">
    <source>
        <dbReference type="SAM" id="SignalP"/>
    </source>
</evidence>
<dbReference type="GO" id="GO:0046819">
    <property type="term" value="P:protein secretion by the type V secretion system"/>
    <property type="evidence" value="ECO:0007669"/>
    <property type="project" value="TreeGrafter"/>
</dbReference>
<dbReference type="EMBL" id="PGTX01000007">
    <property type="protein sequence ID" value="PJI76623.1"/>
    <property type="molecule type" value="Genomic_DNA"/>
</dbReference>
<dbReference type="GO" id="GO:0098046">
    <property type="term" value="C:type V protein secretion system complex"/>
    <property type="evidence" value="ECO:0007669"/>
    <property type="project" value="TreeGrafter"/>
</dbReference>
<gene>
    <name evidence="7" type="ORF">B0G85_2005</name>
</gene>
<dbReference type="GO" id="GO:0008320">
    <property type="term" value="F:protein transmembrane transporter activity"/>
    <property type="evidence" value="ECO:0007669"/>
    <property type="project" value="TreeGrafter"/>
</dbReference>
<feature type="domain" description="Polypeptide-transport-associated ShlB-type" evidence="6">
    <location>
        <begin position="73"/>
        <end position="146"/>
    </location>
</feature>
<dbReference type="Gene3D" id="3.10.20.310">
    <property type="entry name" value="membrane protein fhac"/>
    <property type="match status" value="1"/>
</dbReference>
<evidence type="ECO:0000256" key="2">
    <source>
        <dbReference type="ARBA" id="ARBA00022692"/>
    </source>
</evidence>
<dbReference type="Pfam" id="PF03865">
    <property type="entry name" value="ShlB"/>
    <property type="match status" value="1"/>
</dbReference>
<feature type="chain" id="PRO_5014799297" evidence="4">
    <location>
        <begin position="30"/>
        <end position="577"/>
    </location>
</feature>
<proteinExistence type="predicted"/>
<evidence type="ECO:0000256" key="1">
    <source>
        <dbReference type="ARBA" id="ARBA00022452"/>
    </source>
</evidence>
<feature type="domain" description="Haemolysin activator HlyB C-terminal" evidence="5">
    <location>
        <begin position="213"/>
        <end position="529"/>
    </location>
</feature>
<keyword evidence="2" id="KW-0812">Transmembrane</keyword>
<keyword evidence="1" id="KW-1134">Transmembrane beta strand</keyword>
<dbReference type="Pfam" id="PF08479">
    <property type="entry name" value="POTRA_2"/>
    <property type="match status" value="1"/>
</dbReference>
<evidence type="ECO:0000256" key="3">
    <source>
        <dbReference type="ARBA" id="ARBA00023237"/>
    </source>
</evidence>
<reference evidence="7 8" key="1">
    <citation type="submission" date="2017-11" db="EMBL/GenBank/DDBJ databases">
        <title>Genomic Encyclopedia of Type Strains, Phase III (KMG-III): the genomes of soil and plant-associated and newly described type strains.</title>
        <authorList>
            <person name="Whitman W."/>
        </authorList>
    </citation>
    <scope>NUCLEOTIDE SEQUENCE [LARGE SCALE GENOMIC DNA]</scope>
    <source>
        <strain evidence="7 8">UB-Domo-W1</strain>
    </source>
</reference>